<dbReference type="VEuPathDB" id="PlasmoDB:PVP01_0000910"/>
<accession>A0A1G4EI29</accession>
<sequence length="243" mass="28812">MENNDELGQFEDGCEQMSKEATISRIKFSNIPCENFKYLFSLKTNIHPDISNDDYYNYINFWLNYNICGQNSDYTISVNEFYSTLQKHDSNFDSEKKLECKLYNISNDIFENMCILYNLYSNYSNIFKNNSVVCAERNTCLGYSNNCYNEYRRGLIKCLNKNLKFCKALNDFKNMYIMNNRNISSNIFNYSDLRVLPRDEDVLYEIYGGLNDWRNIIILTFSILGPMIGIFLYFYKVNKILIN</sequence>
<reference evidence="2 3" key="1">
    <citation type="submission" date="2016-07" db="EMBL/GenBank/DDBJ databases">
        <authorList>
            <consortium name="Pathogen Informatics"/>
        </authorList>
    </citation>
    <scope>NUCLEOTIDE SEQUENCE [LARGE SCALE GENOMIC DNA]</scope>
</reference>
<evidence type="ECO:0000313" key="3">
    <source>
        <dbReference type="Proteomes" id="UP000196402"/>
    </source>
</evidence>
<dbReference type="VEuPathDB" id="PlasmoDB:PVPAM_130011400"/>
<evidence type="ECO:0000256" key="1">
    <source>
        <dbReference type="SAM" id="Phobius"/>
    </source>
</evidence>
<keyword evidence="1" id="KW-0472">Membrane</keyword>
<keyword evidence="1" id="KW-1133">Transmembrane helix</keyword>
<evidence type="ECO:0000313" key="2">
    <source>
        <dbReference type="EMBL" id="SCA83412.1"/>
    </source>
</evidence>
<dbReference type="VEuPathDB" id="PlasmoDB:PVW1_000018900"/>
<dbReference type="EMBL" id="FLYH01000022">
    <property type="protein sequence ID" value="SCA83412.1"/>
    <property type="molecule type" value="Genomic_DNA"/>
</dbReference>
<organism evidence="2 3">
    <name type="scientific">Plasmodium vivax</name>
    <name type="common">malaria parasite P. vivax</name>
    <dbReference type="NCBI Taxonomy" id="5855"/>
    <lineage>
        <taxon>Eukaryota</taxon>
        <taxon>Sar</taxon>
        <taxon>Alveolata</taxon>
        <taxon>Apicomplexa</taxon>
        <taxon>Aconoidasida</taxon>
        <taxon>Haemosporida</taxon>
        <taxon>Plasmodiidae</taxon>
        <taxon>Plasmodium</taxon>
        <taxon>Plasmodium (Plasmodium)</taxon>
    </lineage>
</organism>
<feature type="transmembrane region" description="Helical" evidence="1">
    <location>
        <begin position="216"/>
        <end position="235"/>
    </location>
</feature>
<dbReference type="Proteomes" id="UP000196402">
    <property type="component" value="Unassembled WGS sequence"/>
</dbReference>
<dbReference type="AlphaFoldDB" id="A0A1G4EI29"/>
<proteinExistence type="predicted"/>
<protein>
    <recommendedName>
        <fullName evidence="4">VIR protein</fullName>
    </recommendedName>
</protein>
<evidence type="ECO:0008006" key="4">
    <source>
        <dbReference type="Google" id="ProtNLM"/>
    </source>
</evidence>
<gene>
    <name evidence="2" type="ORF">PVT01_000010500</name>
</gene>
<keyword evidence="1" id="KW-0812">Transmembrane</keyword>
<name>A0A1G4EI29_PLAVI</name>